<gene>
    <name evidence="2" type="ORF">DN752_08150</name>
</gene>
<dbReference type="AlphaFoldDB" id="A0A2Z4IH96"/>
<protein>
    <submittedName>
        <fullName evidence="2">HNH endonuclease</fullName>
    </submittedName>
</protein>
<keyword evidence="2" id="KW-0540">Nuclease</keyword>
<dbReference type="Pfam" id="PF01844">
    <property type="entry name" value="HNH"/>
    <property type="match status" value="1"/>
</dbReference>
<accession>A0A2Z4IH96</accession>
<dbReference type="Proteomes" id="UP000248688">
    <property type="component" value="Chromosome"/>
</dbReference>
<feature type="domain" description="HNH" evidence="1">
    <location>
        <begin position="50"/>
        <end position="98"/>
    </location>
</feature>
<evidence type="ECO:0000313" key="3">
    <source>
        <dbReference type="Proteomes" id="UP000248688"/>
    </source>
</evidence>
<keyword evidence="3" id="KW-1185">Reference proteome</keyword>
<evidence type="ECO:0000259" key="1">
    <source>
        <dbReference type="Pfam" id="PF01844"/>
    </source>
</evidence>
<dbReference type="Gene3D" id="1.10.30.50">
    <property type="match status" value="1"/>
</dbReference>
<keyword evidence="2" id="KW-0255">Endonuclease</keyword>
<dbReference type="RefSeq" id="WP_112783486.1">
    <property type="nucleotide sequence ID" value="NZ_CP030041.1"/>
</dbReference>
<dbReference type="KEGG" id="est:DN752_08150"/>
<dbReference type="OrthoDB" id="9816185at2"/>
<sequence>MIKLDRIPRPVELTTKLQGELTTEFKLTGKSVWNLDFIKKGLLSFSNDKCCYCEANIKEESKYLEVEHFHHKDKYKDEVLEWENLLPSCKKCNGTKNNHDTIIEPIIDPSIVDPKNHLKYWRYRIKGVDDLGRLTVSVLNLNDQDRLVKKRFEIGNAIQDKLEQLNELIDDYINGIQTSTRRKNRVVNGIKNLMKEGLPTAIYSATSATIILTDTEYSTLKSKLTQESLWDKELELLEIELGKSALELGK</sequence>
<organism evidence="2 3">
    <name type="scientific">Echinicola strongylocentroti</name>
    <dbReference type="NCBI Taxonomy" id="1795355"/>
    <lineage>
        <taxon>Bacteria</taxon>
        <taxon>Pseudomonadati</taxon>
        <taxon>Bacteroidota</taxon>
        <taxon>Cytophagia</taxon>
        <taxon>Cytophagales</taxon>
        <taxon>Cyclobacteriaceae</taxon>
        <taxon>Echinicola</taxon>
    </lineage>
</organism>
<reference evidence="2 3" key="1">
    <citation type="submission" date="2018-06" db="EMBL/GenBank/DDBJ databases">
        <title>Echinicola strongylocentroti sp. nov., isolated from a sea urchin Strongylocentrotus intermedius.</title>
        <authorList>
            <person name="Bae S.S."/>
        </authorList>
    </citation>
    <scope>NUCLEOTIDE SEQUENCE [LARGE SCALE GENOMIC DNA]</scope>
    <source>
        <strain evidence="2 3">MEBiC08714</strain>
    </source>
</reference>
<evidence type="ECO:0000313" key="2">
    <source>
        <dbReference type="EMBL" id="AWW30099.1"/>
    </source>
</evidence>
<keyword evidence="2" id="KW-0378">Hydrolase</keyword>
<proteinExistence type="predicted"/>
<dbReference type="GO" id="GO:0004519">
    <property type="term" value="F:endonuclease activity"/>
    <property type="evidence" value="ECO:0007669"/>
    <property type="project" value="UniProtKB-KW"/>
</dbReference>
<dbReference type="InterPro" id="IPR003615">
    <property type="entry name" value="HNH_nuc"/>
</dbReference>
<dbReference type="GO" id="GO:0003676">
    <property type="term" value="F:nucleic acid binding"/>
    <property type="evidence" value="ECO:0007669"/>
    <property type="project" value="InterPro"/>
</dbReference>
<name>A0A2Z4IH96_9BACT</name>
<dbReference type="CDD" id="cd00085">
    <property type="entry name" value="HNHc"/>
    <property type="match status" value="1"/>
</dbReference>
<dbReference type="InterPro" id="IPR002711">
    <property type="entry name" value="HNH"/>
</dbReference>
<dbReference type="EMBL" id="CP030041">
    <property type="protein sequence ID" value="AWW30099.1"/>
    <property type="molecule type" value="Genomic_DNA"/>
</dbReference>
<dbReference type="GO" id="GO:0008270">
    <property type="term" value="F:zinc ion binding"/>
    <property type="evidence" value="ECO:0007669"/>
    <property type="project" value="InterPro"/>
</dbReference>